<reference evidence="1 2" key="1">
    <citation type="submission" date="2018-11" db="EMBL/GenBank/DDBJ databases">
        <authorList>
            <consortium name="Pathogen Informatics"/>
        </authorList>
    </citation>
    <scope>NUCLEOTIDE SEQUENCE [LARGE SCALE GENOMIC DNA]</scope>
    <source>
        <strain evidence="1 2">Zambia</strain>
    </source>
</reference>
<evidence type="ECO:0000313" key="2">
    <source>
        <dbReference type="Proteomes" id="UP000277204"/>
    </source>
</evidence>
<sequence>MVVDEMKLKLNKHWTTGEKPLQWFNTSFLRHSDKLNEFKITLNNKTYKIYSKQRNLPRRTSGKG</sequence>
<keyword evidence="2" id="KW-1185">Reference proteome</keyword>
<dbReference type="EMBL" id="UZAI01001667">
    <property type="protein sequence ID" value="VDO64216.1"/>
    <property type="molecule type" value="Genomic_DNA"/>
</dbReference>
<accession>A0A3P7WU00</accession>
<gene>
    <name evidence="1" type="ORF">SMRZ_LOCUS5029</name>
</gene>
<dbReference type="Proteomes" id="UP000277204">
    <property type="component" value="Unassembled WGS sequence"/>
</dbReference>
<organism evidence="1 2">
    <name type="scientific">Schistosoma margrebowiei</name>
    <dbReference type="NCBI Taxonomy" id="48269"/>
    <lineage>
        <taxon>Eukaryota</taxon>
        <taxon>Metazoa</taxon>
        <taxon>Spiralia</taxon>
        <taxon>Lophotrochozoa</taxon>
        <taxon>Platyhelminthes</taxon>
        <taxon>Trematoda</taxon>
        <taxon>Digenea</taxon>
        <taxon>Strigeidida</taxon>
        <taxon>Schistosomatoidea</taxon>
        <taxon>Schistosomatidae</taxon>
        <taxon>Schistosoma</taxon>
    </lineage>
</organism>
<protein>
    <submittedName>
        <fullName evidence="1">Uncharacterized protein</fullName>
    </submittedName>
</protein>
<dbReference type="AlphaFoldDB" id="A0A3P7WU00"/>
<evidence type="ECO:0000313" key="1">
    <source>
        <dbReference type="EMBL" id="VDO64216.1"/>
    </source>
</evidence>
<name>A0A3P7WU00_9TREM</name>
<proteinExistence type="predicted"/>